<evidence type="ECO:0000313" key="1">
    <source>
        <dbReference type="EMBL" id="KAK7844866.1"/>
    </source>
</evidence>
<organism evidence="2 3">
    <name type="scientific">Quercus suber</name>
    <name type="common">Cork oak</name>
    <dbReference type="NCBI Taxonomy" id="58331"/>
    <lineage>
        <taxon>Eukaryota</taxon>
        <taxon>Viridiplantae</taxon>
        <taxon>Streptophyta</taxon>
        <taxon>Embryophyta</taxon>
        <taxon>Tracheophyta</taxon>
        <taxon>Spermatophyta</taxon>
        <taxon>Magnoliopsida</taxon>
        <taxon>eudicotyledons</taxon>
        <taxon>Gunneridae</taxon>
        <taxon>Pentapetalae</taxon>
        <taxon>rosids</taxon>
        <taxon>fabids</taxon>
        <taxon>Fagales</taxon>
        <taxon>Fagaceae</taxon>
        <taxon>Quercus</taxon>
    </lineage>
</organism>
<name>A0AAW0L107_QUESU</name>
<dbReference type="Proteomes" id="UP000237347">
    <property type="component" value="Unassembled WGS sequence"/>
</dbReference>
<reference evidence="2" key="1">
    <citation type="submission" date="2017-12" db="EMBL/GenBank/DDBJ databases">
        <authorList>
            <person name="Barbosa P."/>
            <person name="Usie A."/>
            <person name="Ramos A.M."/>
        </authorList>
    </citation>
    <scope>NUCLEOTIDE SEQUENCE</scope>
    <source>
        <strain evidence="2">HL8</strain>
        <tissue evidence="2">Leaves</tissue>
    </source>
</reference>
<dbReference type="AlphaFoldDB" id="A0AAW0L107"/>
<protein>
    <submittedName>
        <fullName evidence="2">Transcription factor une12</fullName>
    </submittedName>
</protein>
<accession>A0AAW0L107</accession>
<reference evidence="2 3" key="2">
    <citation type="journal article" date="2018" name="Sci. Data">
        <title>The draft genome sequence of cork oak.</title>
        <authorList>
            <person name="Ramos A.M."/>
            <person name="Usie A."/>
            <person name="Barbosa P."/>
            <person name="Barros P.M."/>
            <person name="Capote T."/>
            <person name="Chaves I."/>
            <person name="Simoes F."/>
            <person name="Abreu I."/>
            <person name="Carrasquinho I."/>
            <person name="Faro C."/>
            <person name="Guimaraes J.B."/>
            <person name="Mendonca D."/>
            <person name="Nobrega F."/>
            <person name="Rodrigues L."/>
            <person name="Saibo N.J.M."/>
            <person name="Varela M.C."/>
            <person name="Egas C."/>
            <person name="Matos J."/>
            <person name="Miguel C.M."/>
            <person name="Oliveira M.M."/>
            <person name="Ricardo C.P."/>
            <person name="Goncalves S."/>
        </authorList>
    </citation>
    <scope>NUCLEOTIDE SEQUENCE [LARGE SCALE GENOMIC DNA]</scope>
    <source>
        <strain evidence="3">cv. HL8</strain>
        <strain evidence="2">HL8</strain>
    </source>
</reference>
<proteinExistence type="predicted"/>
<keyword evidence="3" id="KW-1185">Reference proteome</keyword>
<comment type="caution">
    <text evidence="2">The sequence shown here is derived from an EMBL/GenBank/DDBJ whole genome shotgun (WGS) entry which is preliminary data.</text>
</comment>
<dbReference type="EMBL" id="PKMF04000178">
    <property type="protein sequence ID" value="KAK7844905.1"/>
    <property type="molecule type" value="Genomic_DNA"/>
</dbReference>
<sequence>MANNLLEATNDDFLWQILGLPSFALAEAGLTGADGGLGNSGTGLPPMMLQLSSDDLGGGGGGSGGFRGHVFLLRLSLEQGKGEFLKPDEASSNGKRKLETFSLFSFWLVRK</sequence>
<dbReference type="EMBL" id="PKMF04000178">
    <property type="protein sequence ID" value="KAK7844866.1"/>
    <property type="molecule type" value="Genomic_DNA"/>
</dbReference>
<evidence type="ECO:0000313" key="3">
    <source>
        <dbReference type="Proteomes" id="UP000237347"/>
    </source>
</evidence>
<reference evidence="2" key="3">
    <citation type="submission" date="2023-07" db="EMBL/GenBank/DDBJ databases">
        <title>An improved reference 1 genome and first organelle genomes of Quercus suber.</title>
        <authorList>
            <consortium name="Genosuber Consortium"/>
            <person name="Usie A."/>
            <person name="Serra O."/>
            <person name="Barros P."/>
        </authorList>
    </citation>
    <scope>NUCLEOTIDE SEQUENCE</scope>
    <source>
        <strain evidence="2">HL8</strain>
        <tissue evidence="2">Leaves</tissue>
    </source>
</reference>
<evidence type="ECO:0000313" key="2">
    <source>
        <dbReference type="EMBL" id="KAK7844905.1"/>
    </source>
</evidence>
<gene>
    <name evidence="2" type="primary">UNE12_2</name>
    <name evidence="1" type="synonym">UNE12_1</name>
    <name evidence="1" type="ORF">CFP56_010229</name>
    <name evidence="2" type="ORF">CFP56_010230</name>
</gene>